<feature type="region of interest" description="Disordered" evidence="1">
    <location>
        <begin position="79"/>
        <end position="112"/>
    </location>
</feature>
<feature type="compositionally biased region" description="Low complexity" evidence="1">
    <location>
        <begin position="100"/>
        <end position="111"/>
    </location>
</feature>
<proteinExistence type="predicted"/>
<feature type="region of interest" description="Disordered" evidence="1">
    <location>
        <begin position="1"/>
        <end position="36"/>
    </location>
</feature>
<accession>A0ABT1J9U1</accession>
<feature type="region of interest" description="Disordered" evidence="1">
    <location>
        <begin position="261"/>
        <end position="295"/>
    </location>
</feature>
<evidence type="ECO:0008006" key="4">
    <source>
        <dbReference type="Google" id="ProtNLM"/>
    </source>
</evidence>
<dbReference type="Proteomes" id="UP001206483">
    <property type="component" value="Unassembled WGS sequence"/>
</dbReference>
<dbReference type="EMBL" id="JAMZDX010000008">
    <property type="protein sequence ID" value="MCP2314133.1"/>
    <property type="molecule type" value="Genomic_DNA"/>
</dbReference>
<organism evidence="2 3">
    <name type="scientific">Kitasatospora paracochleata</name>
    <dbReference type="NCBI Taxonomy" id="58354"/>
    <lineage>
        <taxon>Bacteria</taxon>
        <taxon>Bacillati</taxon>
        <taxon>Actinomycetota</taxon>
        <taxon>Actinomycetes</taxon>
        <taxon>Kitasatosporales</taxon>
        <taxon>Streptomycetaceae</taxon>
        <taxon>Kitasatospora</taxon>
    </lineage>
</organism>
<sequence>MPEKPKKKVAGLSTTPAARRAAAAARAQAGRQQRGADVFGGDVDELVNRSFVGQGAQAAASDVVQHPAPLPMAAATVPVPPTVPAQTGAASDAAPTETQAVPAAGATVPAAENPWLAPRTAVAVEASQSPPQPVAEPDVVPEPVLSVVESAAAATGARVDEASAVSTVVAPSDQPVAAEGSAAPSVVTQVVSAPEPAAAPSAVAVEPPAAQLAVHSGPAAPAVVAAPEAGAAGAANVEAGDRSAPAPAPVGVQAVAGSLPQDVQQSGGDSTPSAPAAAVRQPRRSSGRRSAPGVARQAVLTSWTESTMDLKLGKNQWRTLPFRFAPDLVAALSARVGQDREASGRQLTIAQYVDAAMRLYLPAATDAQLALAEAFFIRREGDVPAGRQASHRVSPGVYEVASKLPNDLRMVGRARTGVHVYSAALDLFLTALGEEGPLV</sequence>
<reference evidence="2 3" key="1">
    <citation type="submission" date="2022-06" db="EMBL/GenBank/DDBJ databases">
        <title>Sequencing the genomes of 1000 actinobacteria strains.</title>
        <authorList>
            <person name="Klenk H.-P."/>
        </authorList>
    </citation>
    <scope>NUCLEOTIDE SEQUENCE [LARGE SCALE GENOMIC DNA]</scope>
    <source>
        <strain evidence="2 3">DSM 41656</strain>
    </source>
</reference>
<dbReference type="RefSeq" id="WP_253804471.1">
    <property type="nucleotide sequence ID" value="NZ_BAAAUB010000007.1"/>
</dbReference>
<feature type="compositionally biased region" description="Low complexity" evidence="1">
    <location>
        <begin position="17"/>
        <end position="36"/>
    </location>
</feature>
<comment type="caution">
    <text evidence="2">The sequence shown here is derived from an EMBL/GenBank/DDBJ whole genome shotgun (WGS) entry which is preliminary data.</text>
</comment>
<protein>
    <recommendedName>
        <fullName evidence="4">Meckel syndrome type 1 protein</fullName>
    </recommendedName>
</protein>
<name>A0ABT1J9U1_9ACTN</name>
<feature type="compositionally biased region" description="Polar residues" evidence="1">
    <location>
        <begin position="261"/>
        <end position="273"/>
    </location>
</feature>
<evidence type="ECO:0000313" key="2">
    <source>
        <dbReference type="EMBL" id="MCP2314133.1"/>
    </source>
</evidence>
<evidence type="ECO:0000256" key="1">
    <source>
        <dbReference type="SAM" id="MobiDB-lite"/>
    </source>
</evidence>
<evidence type="ECO:0000313" key="3">
    <source>
        <dbReference type="Proteomes" id="UP001206483"/>
    </source>
</evidence>
<keyword evidence="3" id="KW-1185">Reference proteome</keyword>
<gene>
    <name evidence="2" type="ORF">FHR36_007332</name>
</gene>